<protein>
    <submittedName>
        <fullName evidence="1">Uncharacterized protein</fullName>
    </submittedName>
</protein>
<dbReference type="EMBL" id="DWXO01000021">
    <property type="protein sequence ID" value="HJB79755.1"/>
    <property type="molecule type" value="Genomic_DNA"/>
</dbReference>
<accession>A0A9D2MJV3</accession>
<dbReference type="AlphaFoldDB" id="A0A9D2MJV3"/>
<evidence type="ECO:0000313" key="1">
    <source>
        <dbReference type="EMBL" id="HJB79755.1"/>
    </source>
</evidence>
<comment type="caution">
    <text evidence="1">The sequence shown here is derived from an EMBL/GenBank/DDBJ whole genome shotgun (WGS) entry which is preliminary data.</text>
</comment>
<reference evidence="1" key="1">
    <citation type="journal article" date="2021" name="PeerJ">
        <title>Extensive microbial diversity within the chicken gut microbiome revealed by metagenomics and culture.</title>
        <authorList>
            <person name="Gilroy R."/>
            <person name="Ravi A."/>
            <person name="Getino M."/>
            <person name="Pursley I."/>
            <person name="Horton D.L."/>
            <person name="Alikhan N.F."/>
            <person name="Baker D."/>
            <person name="Gharbi K."/>
            <person name="Hall N."/>
            <person name="Watson M."/>
            <person name="Adriaenssens E.M."/>
            <person name="Foster-Nyarko E."/>
            <person name="Jarju S."/>
            <person name="Secka A."/>
            <person name="Antonio M."/>
            <person name="Oren A."/>
            <person name="Chaudhuri R.R."/>
            <person name="La Ragione R."/>
            <person name="Hildebrand F."/>
            <person name="Pallen M.J."/>
        </authorList>
    </citation>
    <scope>NUCLEOTIDE SEQUENCE</scope>
    <source>
        <strain evidence="1">CHK192-8294</strain>
    </source>
</reference>
<dbReference type="Proteomes" id="UP000823921">
    <property type="component" value="Unassembled WGS sequence"/>
</dbReference>
<organism evidence="1 2">
    <name type="scientific">Candidatus Flavonifractor intestinigallinarum</name>
    <dbReference type="NCBI Taxonomy" id="2838586"/>
    <lineage>
        <taxon>Bacteria</taxon>
        <taxon>Bacillati</taxon>
        <taxon>Bacillota</taxon>
        <taxon>Clostridia</taxon>
        <taxon>Eubacteriales</taxon>
        <taxon>Oscillospiraceae</taxon>
        <taxon>Flavonifractor</taxon>
    </lineage>
</organism>
<proteinExistence type="predicted"/>
<sequence length="95" mass="10848">MVRAEYPADFPQEKQVKPPGCIKIDSVTHIIGVSYEKSNYRLVTWSGGGNRFTELPIQCMIIFTRAVVAPMVVCPYSMTRPAHHIQRNFDTFVME</sequence>
<name>A0A9D2MJV3_9FIRM</name>
<evidence type="ECO:0000313" key="2">
    <source>
        <dbReference type="Proteomes" id="UP000823921"/>
    </source>
</evidence>
<gene>
    <name evidence="1" type="ORF">H9712_02100</name>
</gene>
<reference evidence="1" key="2">
    <citation type="submission" date="2021-04" db="EMBL/GenBank/DDBJ databases">
        <authorList>
            <person name="Gilroy R."/>
        </authorList>
    </citation>
    <scope>NUCLEOTIDE SEQUENCE</scope>
    <source>
        <strain evidence="1">CHK192-8294</strain>
    </source>
</reference>